<reference evidence="3" key="2">
    <citation type="submission" date="2023-05" db="EMBL/GenBank/DDBJ databases">
        <authorList>
            <consortium name="Lawrence Berkeley National Laboratory"/>
            <person name="Steindorff A."/>
            <person name="Hensen N."/>
            <person name="Bonometti L."/>
            <person name="Westerberg I."/>
            <person name="Brannstrom I.O."/>
            <person name="Guillou S."/>
            <person name="Cros-Aarteil S."/>
            <person name="Calhoun S."/>
            <person name="Haridas S."/>
            <person name="Kuo A."/>
            <person name="Mondo S."/>
            <person name="Pangilinan J."/>
            <person name="Riley R."/>
            <person name="Labutti K."/>
            <person name="Andreopoulos B."/>
            <person name="Lipzen A."/>
            <person name="Chen C."/>
            <person name="Yanf M."/>
            <person name="Daum C."/>
            <person name="Ng V."/>
            <person name="Clum A."/>
            <person name="Ohm R."/>
            <person name="Martin F."/>
            <person name="Silar P."/>
            <person name="Natvig D."/>
            <person name="Lalanne C."/>
            <person name="Gautier V."/>
            <person name="Ament-Velasquez S.L."/>
            <person name="Kruys A."/>
            <person name="Hutchinson M.I."/>
            <person name="Powell A.J."/>
            <person name="Barry K."/>
            <person name="Miller A.N."/>
            <person name="Grigoriev I.V."/>
            <person name="Debuchy R."/>
            <person name="Gladieux P."/>
            <person name="Thoren M.H."/>
            <person name="Johannesson H."/>
        </authorList>
    </citation>
    <scope>NUCLEOTIDE SEQUENCE</scope>
    <source>
        <strain evidence="3">PSN309</strain>
    </source>
</reference>
<evidence type="ECO:0000313" key="3">
    <source>
        <dbReference type="EMBL" id="KAK4184337.1"/>
    </source>
</evidence>
<feature type="signal peptide" evidence="2">
    <location>
        <begin position="1"/>
        <end position="18"/>
    </location>
</feature>
<evidence type="ECO:0000313" key="4">
    <source>
        <dbReference type="Proteomes" id="UP001302126"/>
    </source>
</evidence>
<sequence>MLGSRLLPVFSLTATCLGAALSPPAAPDVVLQTRNLPGERDEDTLRRLHKRLSDLTLQGRDIYKKASGDIHKSWQDAVLFQKSFAPPDLPEEVKAEAGIEIKCVDCYFKGGATVEFSVKGEFDATATIKNLTDQVGREFDNLTDSMISSLRSVIKSLPGKGKEIAGNVFNDGFDTSDFGVFDFDEFDIDADFDIDMPPLPGVQLGFKLDDLELYMLLNAKFNAAATLELPLYRSPPSIYNIPITPDTHVGVSFSADLIISVEGSIDLRGGFHLKLAPPLGFQITMFSKNVSEILFNGGKFEFLPVEIHSANTVMKALLRVGMHAGFELKTPKVATFKVSAGVGVGVFAHVAELKLNMTGGTQIAADTGCALKIEEEYTFALGAGAGATVAVQNNTWGFEPKTTVPIFYTKFLDVCAVTAAAGSPKPTAAIATKTKRQNDPNLRTTTLTRVLTETAITCAIVGVIPCPVSLQSTFMEKKTETHVTAVPRGSPAAFPVSIQDAPVTSTRDFGPAVKALSATSGAPTSFVPPPPSDTRAIEDKFTSKAGDIINDAGDKLNEAGDKLNEAKDKAVSFINGNTNGVSNKLILGLALGIGIPLLIIFIALLVRCLRQRREARYAPIGRKNVRAVGGGSDPYISPMSGPPATAPGPTVPLLGANPGASGVSEVTIKYKDNPTGPEQV</sequence>
<comment type="caution">
    <text evidence="3">The sequence shown here is derived from an EMBL/GenBank/DDBJ whole genome shotgun (WGS) entry which is preliminary data.</text>
</comment>
<dbReference type="EMBL" id="MU864493">
    <property type="protein sequence ID" value="KAK4184337.1"/>
    <property type="molecule type" value="Genomic_DNA"/>
</dbReference>
<reference evidence="3" key="1">
    <citation type="journal article" date="2023" name="Mol. Phylogenet. Evol.">
        <title>Genome-scale phylogeny and comparative genomics of the fungal order Sordariales.</title>
        <authorList>
            <person name="Hensen N."/>
            <person name="Bonometti L."/>
            <person name="Westerberg I."/>
            <person name="Brannstrom I.O."/>
            <person name="Guillou S."/>
            <person name="Cros-Aarteil S."/>
            <person name="Calhoun S."/>
            <person name="Haridas S."/>
            <person name="Kuo A."/>
            <person name="Mondo S."/>
            <person name="Pangilinan J."/>
            <person name="Riley R."/>
            <person name="LaButti K."/>
            <person name="Andreopoulos B."/>
            <person name="Lipzen A."/>
            <person name="Chen C."/>
            <person name="Yan M."/>
            <person name="Daum C."/>
            <person name="Ng V."/>
            <person name="Clum A."/>
            <person name="Steindorff A."/>
            <person name="Ohm R.A."/>
            <person name="Martin F."/>
            <person name="Silar P."/>
            <person name="Natvig D.O."/>
            <person name="Lalanne C."/>
            <person name="Gautier V."/>
            <person name="Ament-Velasquez S.L."/>
            <person name="Kruys A."/>
            <person name="Hutchinson M.I."/>
            <person name="Powell A.J."/>
            <person name="Barry K."/>
            <person name="Miller A.N."/>
            <person name="Grigoriev I.V."/>
            <person name="Debuchy R."/>
            <person name="Gladieux P."/>
            <person name="Hiltunen Thoren M."/>
            <person name="Johannesson H."/>
        </authorList>
    </citation>
    <scope>NUCLEOTIDE SEQUENCE</scope>
    <source>
        <strain evidence="3">PSN309</strain>
    </source>
</reference>
<evidence type="ECO:0000256" key="2">
    <source>
        <dbReference type="SAM" id="SignalP"/>
    </source>
</evidence>
<feature type="transmembrane region" description="Helical" evidence="1">
    <location>
        <begin position="585"/>
        <end position="606"/>
    </location>
</feature>
<keyword evidence="1" id="KW-1133">Transmembrane helix</keyword>
<feature type="chain" id="PRO_5042920610" description="Mid2 domain-containing protein" evidence="2">
    <location>
        <begin position="19"/>
        <end position="680"/>
    </location>
</feature>
<keyword evidence="2" id="KW-0732">Signal</keyword>
<organism evidence="3 4">
    <name type="scientific">Podospora australis</name>
    <dbReference type="NCBI Taxonomy" id="1536484"/>
    <lineage>
        <taxon>Eukaryota</taxon>
        <taxon>Fungi</taxon>
        <taxon>Dikarya</taxon>
        <taxon>Ascomycota</taxon>
        <taxon>Pezizomycotina</taxon>
        <taxon>Sordariomycetes</taxon>
        <taxon>Sordariomycetidae</taxon>
        <taxon>Sordariales</taxon>
        <taxon>Podosporaceae</taxon>
        <taxon>Podospora</taxon>
    </lineage>
</organism>
<proteinExistence type="predicted"/>
<dbReference type="Proteomes" id="UP001302126">
    <property type="component" value="Unassembled WGS sequence"/>
</dbReference>
<accession>A0AAN6WQ41</accession>
<dbReference type="AlphaFoldDB" id="A0AAN6WQ41"/>
<protein>
    <recommendedName>
        <fullName evidence="5">Mid2 domain-containing protein</fullName>
    </recommendedName>
</protein>
<keyword evidence="4" id="KW-1185">Reference proteome</keyword>
<evidence type="ECO:0008006" key="5">
    <source>
        <dbReference type="Google" id="ProtNLM"/>
    </source>
</evidence>
<keyword evidence="1" id="KW-0812">Transmembrane</keyword>
<evidence type="ECO:0000256" key="1">
    <source>
        <dbReference type="SAM" id="Phobius"/>
    </source>
</evidence>
<keyword evidence="1" id="KW-0472">Membrane</keyword>
<name>A0AAN6WQ41_9PEZI</name>
<gene>
    <name evidence="3" type="ORF">QBC35DRAFT_59346</name>
</gene>